<comment type="caution">
    <text evidence="3">The sequence shown here is derived from an EMBL/GenBank/DDBJ whole genome shotgun (WGS) entry which is preliminary data.</text>
</comment>
<dbReference type="PANTHER" id="PTHR44757">
    <property type="entry name" value="DIGUANYLATE CYCLASE DGCP"/>
    <property type="match status" value="1"/>
</dbReference>
<dbReference type="RefSeq" id="WP_235226413.1">
    <property type="nucleotide sequence ID" value="NZ_JAKGAQ010000003.1"/>
</dbReference>
<dbReference type="SUPFAM" id="SSF141868">
    <property type="entry name" value="EAL domain-like"/>
    <property type="match status" value="1"/>
</dbReference>
<dbReference type="InterPro" id="IPR001633">
    <property type="entry name" value="EAL_dom"/>
</dbReference>
<dbReference type="InterPro" id="IPR000160">
    <property type="entry name" value="GGDEF_dom"/>
</dbReference>
<dbReference type="Proteomes" id="UP001200557">
    <property type="component" value="Unassembled WGS sequence"/>
</dbReference>
<dbReference type="SMART" id="SM00052">
    <property type="entry name" value="EAL"/>
    <property type="match status" value="1"/>
</dbReference>
<dbReference type="InterPro" id="IPR029787">
    <property type="entry name" value="Nucleotide_cyclase"/>
</dbReference>
<evidence type="ECO:0000259" key="2">
    <source>
        <dbReference type="PROSITE" id="PS50887"/>
    </source>
</evidence>
<sequence>MPFDIAYRLDEAVWIFDIDSARILKANDAACRLWQADTEKELCARNLGQDMSVTVGKRLKQYQTDFLNSDAKFTELWTLFPNGEPHSVMVTYRGFALADGRMAMQCEAVSDIGDTPENLRSAEALLHTDVLITLFSKDGPPLYLNPASRNAYAGGLDHFENLFVDPVECRKFMSQIDIVGEHRAVTKLKTSNGVRWFDLSVKTCSDAATGEPAILMTAIDVSELKEARDTARHLADRDQLTGLHNRAYLQNHLLRPDADRSARSALIFFDVDRFKLINDRYGHEAGDTVLQAIAKRASGTFRASDLVARLGGDEFVVLVESFVDEVDLEARIGRLRASISDPIVHDKTRIDVAVSVGVAVFSPGSSDLSEVLREADIALYASKKAGRDQVTFFTDEMGTAAKARDLLEIELARGIENDEFVLHYQPRIDVASGQVVGAEGLVRWMHPTRGLILPSDFIAVCEETGLIEDLGRKVLEQGCEQAIKWHRAGLELDVSLNVSPRQFSDPALLETLFRLANLPDFPLGHIELEVTENVLIGDPDAIAEKLKAITAMGYNIAIDDFGTGYSNLAYILRFPLTCIKIDRSFISQLPSSGPLVQLIISLGEQTGAMVVSEGVETHKQLDWLRKHDCAQAQGHVIAPPLQVAKFESFLAKGR</sequence>
<evidence type="ECO:0000313" key="3">
    <source>
        <dbReference type="EMBL" id="MCF2872087.1"/>
    </source>
</evidence>
<dbReference type="InterPro" id="IPR043128">
    <property type="entry name" value="Rev_trsase/Diguanyl_cyclase"/>
</dbReference>
<keyword evidence="4" id="KW-1185">Reference proteome</keyword>
<accession>A0ABS9CYF6</accession>
<dbReference type="Gene3D" id="3.30.70.270">
    <property type="match status" value="1"/>
</dbReference>
<dbReference type="PANTHER" id="PTHR44757:SF2">
    <property type="entry name" value="BIOFILM ARCHITECTURE MAINTENANCE PROTEIN MBAA"/>
    <property type="match status" value="1"/>
</dbReference>
<dbReference type="SUPFAM" id="SSF55785">
    <property type="entry name" value="PYP-like sensor domain (PAS domain)"/>
    <property type="match status" value="1"/>
</dbReference>
<dbReference type="SUPFAM" id="SSF55073">
    <property type="entry name" value="Nucleotide cyclase"/>
    <property type="match status" value="1"/>
</dbReference>
<dbReference type="InterPro" id="IPR035965">
    <property type="entry name" value="PAS-like_dom_sf"/>
</dbReference>
<dbReference type="PROSITE" id="PS50887">
    <property type="entry name" value="GGDEF"/>
    <property type="match status" value="1"/>
</dbReference>
<dbReference type="NCBIfam" id="TIGR00254">
    <property type="entry name" value="GGDEF"/>
    <property type="match status" value="1"/>
</dbReference>
<dbReference type="InterPro" id="IPR035919">
    <property type="entry name" value="EAL_sf"/>
</dbReference>
<name>A0ABS9CYF6_9RHOB</name>
<dbReference type="EMBL" id="JAKGAQ010000003">
    <property type="protein sequence ID" value="MCF2872087.1"/>
    <property type="molecule type" value="Genomic_DNA"/>
</dbReference>
<evidence type="ECO:0000259" key="1">
    <source>
        <dbReference type="PROSITE" id="PS50883"/>
    </source>
</evidence>
<dbReference type="InterPro" id="IPR052155">
    <property type="entry name" value="Biofilm_reg_signaling"/>
</dbReference>
<dbReference type="Pfam" id="PF00990">
    <property type="entry name" value="GGDEF"/>
    <property type="match status" value="1"/>
</dbReference>
<gene>
    <name evidence="3" type="ORF">L0664_13510</name>
</gene>
<dbReference type="CDD" id="cd01949">
    <property type="entry name" value="GGDEF"/>
    <property type="match status" value="1"/>
</dbReference>
<evidence type="ECO:0000313" key="4">
    <source>
        <dbReference type="Proteomes" id="UP001200557"/>
    </source>
</evidence>
<reference evidence="3 4" key="1">
    <citation type="submission" date="2022-01" db="EMBL/GenBank/DDBJ databases">
        <title>Octadecabacter sp. nov., isolated from a marine alga.</title>
        <authorList>
            <person name="Jin M.S."/>
            <person name="Kim H.M."/>
            <person name="Han D.M."/>
            <person name="Jung J.J."/>
            <person name="Jeon C.O."/>
        </authorList>
    </citation>
    <scope>NUCLEOTIDE SEQUENCE [LARGE SCALE GENOMIC DNA]</scope>
    <source>
        <strain evidence="3 4">G9-8</strain>
    </source>
</reference>
<protein>
    <submittedName>
        <fullName evidence="3">EAL domain-containing protein</fullName>
    </submittedName>
</protein>
<dbReference type="CDD" id="cd01948">
    <property type="entry name" value="EAL"/>
    <property type="match status" value="1"/>
</dbReference>
<feature type="domain" description="GGDEF" evidence="2">
    <location>
        <begin position="262"/>
        <end position="395"/>
    </location>
</feature>
<dbReference type="Pfam" id="PF00563">
    <property type="entry name" value="EAL"/>
    <property type="match status" value="1"/>
</dbReference>
<dbReference type="PROSITE" id="PS50883">
    <property type="entry name" value="EAL"/>
    <property type="match status" value="1"/>
</dbReference>
<dbReference type="Gene3D" id="3.20.20.450">
    <property type="entry name" value="EAL domain"/>
    <property type="match status" value="1"/>
</dbReference>
<organism evidence="3 4">
    <name type="scientific">Octadecabacter dasysiphoniae</name>
    <dbReference type="NCBI Taxonomy" id="2909341"/>
    <lineage>
        <taxon>Bacteria</taxon>
        <taxon>Pseudomonadati</taxon>
        <taxon>Pseudomonadota</taxon>
        <taxon>Alphaproteobacteria</taxon>
        <taxon>Rhodobacterales</taxon>
        <taxon>Roseobacteraceae</taxon>
        <taxon>Octadecabacter</taxon>
    </lineage>
</organism>
<dbReference type="SMART" id="SM00267">
    <property type="entry name" value="GGDEF"/>
    <property type="match status" value="1"/>
</dbReference>
<proteinExistence type="predicted"/>
<feature type="domain" description="EAL" evidence="1">
    <location>
        <begin position="404"/>
        <end position="654"/>
    </location>
</feature>